<dbReference type="InterPro" id="IPR036318">
    <property type="entry name" value="FAD-bd_PCMH-like_sf"/>
</dbReference>
<dbReference type="EMBL" id="CP069110">
    <property type="protein sequence ID" value="QSS60973.1"/>
    <property type="molecule type" value="Genomic_DNA"/>
</dbReference>
<feature type="chain" id="PRO_5034821134" evidence="6">
    <location>
        <begin position="23"/>
        <end position="631"/>
    </location>
</feature>
<dbReference type="Gene3D" id="3.30.465.10">
    <property type="match status" value="2"/>
</dbReference>
<keyword evidence="4" id="KW-0274">FAD</keyword>
<dbReference type="PROSITE" id="PS51387">
    <property type="entry name" value="FAD_PCMH"/>
    <property type="match status" value="1"/>
</dbReference>
<sequence>MILTGTLLSCAALYLCSVSAKATPLECKCGPGDACWPSPREWQTLNSTIDGKLIRAIPPASVCYKSQPTYDAAACSSILAQWHTSGFHLQDPISIDFPMWAGDSCAPIFENGTSVNGDPTAGKKGCSIGRHPVYVVNATGPEEVVTAVKWAGERNIRVNVKATGHSLTGRSTAEGSLSIWTRNIRGIKFHAKFQSASCPGGESGRQAQMAATVGAGEIGYDVIQELDKYGATAVTGGNNYVGLVGWLTGGGHGRLSSSYGMGSDNLIEANIVTPTGKFLTVNACQHADLFWAIRGGGGGTYGIITSVIIKAYPTPSTTVWKIQGQLLDKSKEDQWWDLMAYFYSLLPSMKQKGLQGYYRMIGQPFADTLVFVASFLLYDKPSGTAEALFEPFKQRLDELMRAKSVAYLSEIFTEPSFLKGYDRLVSDEPVAHVDYALGTWLLPAQPMEDVEVMAKMFKEIGPKIGGNSPLSTILNSCFVANSANSDLETALHPAWRKAVIHLMVISAATSGVSRKSIQEVRDDMTYNKMPNLKKIAPDSAAYFNEMDPFDPDWQNVAFGPNYKKLRAIKKKYDPDALLWCFSCVGSEHWVEIEDGRLCRAYGGICPALTRNIIERSVCAVDRSGGMNTFNL</sequence>
<gene>
    <name evidence="8" type="ORF">I7I51_05780</name>
</gene>
<evidence type="ECO:0000256" key="3">
    <source>
        <dbReference type="ARBA" id="ARBA00022630"/>
    </source>
</evidence>
<evidence type="ECO:0000256" key="5">
    <source>
        <dbReference type="ARBA" id="ARBA00023002"/>
    </source>
</evidence>
<dbReference type="GO" id="GO:0016491">
    <property type="term" value="F:oxidoreductase activity"/>
    <property type="evidence" value="ECO:0007669"/>
    <property type="project" value="UniProtKB-KW"/>
</dbReference>
<evidence type="ECO:0000256" key="1">
    <source>
        <dbReference type="ARBA" id="ARBA00001974"/>
    </source>
</evidence>
<comment type="similarity">
    <text evidence="2">Belongs to the oxygen-dependent FAD-linked oxidoreductase family.</text>
</comment>
<evidence type="ECO:0000256" key="6">
    <source>
        <dbReference type="SAM" id="SignalP"/>
    </source>
</evidence>
<evidence type="ECO:0000256" key="2">
    <source>
        <dbReference type="ARBA" id="ARBA00005466"/>
    </source>
</evidence>
<dbReference type="PANTHER" id="PTHR42973">
    <property type="entry name" value="BINDING OXIDOREDUCTASE, PUTATIVE (AFU_ORTHOLOGUE AFUA_1G17690)-RELATED"/>
    <property type="match status" value="1"/>
</dbReference>
<feature type="signal peptide" evidence="6">
    <location>
        <begin position="1"/>
        <end position="22"/>
    </location>
</feature>
<dbReference type="OrthoDB" id="9983560at2759"/>
<evidence type="ECO:0000313" key="9">
    <source>
        <dbReference type="Proteomes" id="UP000663671"/>
    </source>
</evidence>
<evidence type="ECO:0000259" key="7">
    <source>
        <dbReference type="PROSITE" id="PS51387"/>
    </source>
</evidence>
<dbReference type="InterPro" id="IPR006093">
    <property type="entry name" value="Oxy_OxRdtase_FAD_BS"/>
</dbReference>
<feature type="domain" description="FAD-binding PCMH-type" evidence="7">
    <location>
        <begin position="128"/>
        <end position="314"/>
    </location>
</feature>
<evidence type="ECO:0000313" key="8">
    <source>
        <dbReference type="EMBL" id="QSS60973.1"/>
    </source>
</evidence>
<evidence type="ECO:0000256" key="4">
    <source>
        <dbReference type="ARBA" id="ARBA00022827"/>
    </source>
</evidence>
<accession>A0A8A1M8A5</accession>
<dbReference type="InterPro" id="IPR016169">
    <property type="entry name" value="FAD-bd_PCMH_sub2"/>
</dbReference>
<proteinExistence type="inferred from homology"/>
<dbReference type="Proteomes" id="UP000663671">
    <property type="component" value="Chromosome 4"/>
</dbReference>
<dbReference type="GO" id="GO:0071949">
    <property type="term" value="F:FAD binding"/>
    <property type="evidence" value="ECO:0007669"/>
    <property type="project" value="InterPro"/>
</dbReference>
<dbReference type="PROSITE" id="PS00862">
    <property type="entry name" value="OX2_COVAL_FAD"/>
    <property type="match status" value="1"/>
</dbReference>
<dbReference type="InterPro" id="IPR050416">
    <property type="entry name" value="FAD-linked_Oxidoreductase"/>
</dbReference>
<dbReference type="Pfam" id="PF01565">
    <property type="entry name" value="FAD_binding_4"/>
    <property type="match status" value="1"/>
</dbReference>
<dbReference type="InterPro" id="IPR006094">
    <property type="entry name" value="Oxid_FAD_bind_N"/>
</dbReference>
<keyword evidence="5" id="KW-0560">Oxidoreductase</keyword>
<reference evidence="8" key="1">
    <citation type="submission" date="2021-01" db="EMBL/GenBank/DDBJ databases">
        <title>Chromosome-level genome assembly of a human fungal pathogen reveals clustering of transcriptionally co-regulated genes.</title>
        <authorList>
            <person name="Voorhies M."/>
            <person name="Cohen S."/>
            <person name="Shea T.P."/>
            <person name="Petrus S."/>
            <person name="Munoz J.F."/>
            <person name="Poplawski S."/>
            <person name="Goldman W.E."/>
            <person name="Michael T."/>
            <person name="Cuomo C.A."/>
            <person name="Sil A."/>
            <person name="Beyhan S."/>
        </authorList>
    </citation>
    <scope>NUCLEOTIDE SEQUENCE</scope>
    <source>
        <strain evidence="8">WU24</strain>
    </source>
</reference>
<organism evidence="8 9">
    <name type="scientific">Ajellomyces capsulatus</name>
    <name type="common">Darling's disease fungus</name>
    <name type="synonym">Histoplasma capsulatum</name>
    <dbReference type="NCBI Taxonomy" id="5037"/>
    <lineage>
        <taxon>Eukaryota</taxon>
        <taxon>Fungi</taxon>
        <taxon>Dikarya</taxon>
        <taxon>Ascomycota</taxon>
        <taxon>Pezizomycotina</taxon>
        <taxon>Eurotiomycetes</taxon>
        <taxon>Eurotiomycetidae</taxon>
        <taxon>Onygenales</taxon>
        <taxon>Ajellomycetaceae</taxon>
        <taxon>Histoplasma</taxon>
    </lineage>
</organism>
<dbReference type="SUPFAM" id="SSF56176">
    <property type="entry name" value="FAD-binding/transporter-associated domain-like"/>
    <property type="match status" value="1"/>
</dbReference>
<protein>
    <submittedName>
        <fullName evidence="8">FAD binding domain-containing protein</fullName>
    </submittedName>
</protein>
<dbReference type="VEuPathDB" id="FungiDB:I7I51_05780"/>
<comment type="cofactor">
    <cofactor evidence="1">
        <name>FAD</name>
        <dbReference type="ChEBI" id="CHEBI:57692"/>
    </cofactor>
</comment>
<name>A0A8A1M8A5_AJECA</name>
<dbReference type="PANTHER" id="PTHR42973:SF39">
    <property type="entry name" value="FAD-BINDING PCMH-TYPE DOMAIN-CONTAINING PROTEIN"/>
    <property type="match status" value="1"/>
</dbReference>
<dbReference type="InterPro" id="IPR016166">
    <property type="entry name" value="FAD-bd_PCMH"/>
</dbReference>
<keyword evidence="3" id="KW-0285">Flavoprotein</keyword>
<dbReference type="AlphaFoldDB" id="A0A8A1M8A5"/>
<keyword evidence="6" id="KW-0732">Signal</keyword>
<dbReference type="InterPro" id="IPR012951">
    <property type="entry name" value="BBE"/>
</dbReference>
<dbReference type="Pfam" id="PF08031">
    <property type="entry name" value="BBE"/>
    <property type="match status" value="1"/>
</dbReference>